<gene>
    <name evidence="2" type="ORF">CATMQ487_11630</name>
</gene>
<evidence type="ECO:0000313" key="2">
    <source>
        <dbReference type="EMBL" id="BDI04193.1"/>
    </source>
</evidence>
<feature type="region of interest" description="Disordered" evidence="1">
    <location>
        <begin position="1"/>
        <end position="54"/>
    </location>
</feature>
<name>A0ABN6PH02_9BURK</name>
<dbReference type="EMBL" id="AP025730">
    <property type="protein sequence ID" value="BDI04193.1"/>
    <property type="molecule type" value="Genomic_DNA"/>
</dbReference>
<accession>A0ABN6PH02</accession>
<sequence>MGAPGTSIAPARSPNASSTARVPAGKAPTARTGARANHASNHSPEAATAQAWLK</sequence>
<dbReference type="Proteomes" id="UP001057498">
    <property type="component" value="Chromosome"/>
</dbReference>
<keyword evidence="3" id="KW-1185">Reference proteome</keyword>
<evidence type="ECO:0000256" key="1">
    <source>
        <dbReference type="SAM" id="MobiDB-lite"/>
    </source>
</evidence>
<reference evidence="2" key="1">
    <citation type="submission" date="2022-04" db="EMBL/GenBank/DDBJ databases">
        <title>Whole genome sequence of Sphaerotilus sp. FB-5.</title>
        <authorList>
            <person name="Takeda M."/>
            <person name="Narihara S."/>
            <person name="Akimoto M."/>
            <person name="Akimoto R."/>
            <person name="Nishiyashiki S."/>
            <person name="Murakami T."/>
        </authorList>
    </citation>
    <scope>NUCLEOTIDE SEQUENCE</scope>
    <source>
        <strain evidence="2">FB-5</strain>
    </source>
</reference>
<evidence type="ECO:0000313" key="3">
    <source>
        <dbReference type="Proteomes" id="UP001057498"/>
    </source>
</evidence>
<protein>
    <submittedName>
        <fullName evidence="2">Uncharacterized protein</fullName>
    </submittedName>
</protein>
<organism evidence="2 3">
    <name type="scientific">Sphaerotilus microaerophilus</name>
    <dbReference type="NCBI Taxonomy" id="2914710"/>
    <lineage>
        <taxon>Bacteria</taxon>
        <taxon>Pseudomonadati</taxon>
        <taxon>Pseudomonadota</taxon>
        <taxon>Betaproteobacteria</taxon>
        <taxon>Burkholderiales</taxon>
        <taxon>Sphaerotilaceae</taxon>
        <taxon>Sphaerotilus</taxon>
    </lineage>
</organism>
<proteinExistence type="predicted"/>